<dbReference type="OrthoDB" id="5738265at2"/>
<feature type="chain" id="PRO_5020418282" evidence="1">
    <location>
        <begin position="20"/>
        <end position="183"/>
    </location>
</feature>
<keyword evidence="3" id="KW-1185">Reference proteome</keyword>
<evidence type="ECO:0000313" key="2">
    <source>
        <dbReference type="EMBL" id="TDR38956.1"/>
    </source>
</evidence>
<evidence type="ECO:0000313" key="3">
    <source>
        <dbReference type="Proteomes" id="UP000295293"/>
    </source>
</evidence>
<organism evidence="2 3">
    <name type="scientific">Tahibacter aquaticus</name>
    <dbReference type="NCBI Taxonomy" id="520092"/>
    <lineage>
        <taxon>Bacteria</taxon>
        <taxon>Pseudomonadati</taxon>
        <taxon>Pseudomonadota</taxon>
        <taxon>Gammaproteobacteria</taxon>
        <taxon>Lysobacterales</taxon>
        <taxon>Rhodanobacteraceae</taxon>
        <taxon>Tahibacter</taxon>
    </lineage>
</organism>
<proteinExistence type="predicted"/>
<evidence type="ECO:0000256" key="1">
    <source>
        <dbReference type="SAM" id="SignalP"/>
    </source>
</evidence>
<gene>
    <name evidence="2" type="ORF">DFR29_11899</name>
</gene>
<sequence>MRRANLVLLSLLGIGAALGVVSNAAACSCRRGSAEDAVAAARNIALVTIQSVRVAEVAGDKSGESDRRGPQRGRFTLVRQLKGELAQDEEISAGYGFGDCGAPLVVGTSYVVFDDGGPPQLALCRGFFGPYLLYGDERSDAKITRFVDALVAHVKTGAPIARPPSPLWGIDDSSAVWFGPPQD</sequence>
<protein>
    <submittedName>
        <fullName evidence="2">Uncharacterized protein</fullName>
    </submittedName>
</protein>
<dbReference type="AlphaFoldDB" id="A0A4R6YN14"/>
<reference evidence="2 3" key="1">
    <citation type="submission" date="2019-03" db="EMBL/GenBank/DDBJ databases">
        <title>Genomic Encyclopedia of Type Strains, Phase IV (KMG-IV): sequencing the most valuable type-strain genomes for metagenomic binning, comparative biology and taxonomic classification.</title>
        <authorList>
            <person name="Goeker M."/>
        </authorList>
    </citation>
    <scope>NUCLEOTIDE SEQUENCE [LARGE SCALE GENOMIC DNA]</scope>
    <source>
        <strain evidence="2 3">DSM 21667</strain>
    </source>
</reference>
<dbReference type="PROSITE" id="PS51257">
    <property type="entry name" value="PROKAR_LIPOPROTEIN"/>
    <property type="match status" value="1"/>
</dbReference>
<feature type="signal peptide" evidence="1">
    <location>
        <begin position="1"/>
        <end position="19"/>
    </location>
</feature>
<accession>A0A4R6YN14</accession>
<dbReference type="Proteomes" id="UP000295293">
    <property type="component" value="Unassembled WGS sequence"/>
</dbReference>
<dbReference type="RefSeq" id="WP_133821169.1">
    <property type="nucleotide sequence ID" value="NZ_SNZH01000018.1"/>
</dbReference>
<name>A0A4R6YN14_9GAMM</name>
<dbReference type="EMBL" id="SNZH01000018">
    <property type="protein sequence ID" value="TDR38956.1"/>
    <property type="molecule type" value="Genomic_DNA"/>
</dbReference>
<keyword evidence="1" id="KW-0732">Signal</keyword>
<comment type="caution">
    <text evidence="2">The sequence shown here is derived from an EMBL/GenBank/DDBJ whole genome shotgun (WGS) entry which is preliminary data.</text>
</comment>